<dbReference type="EMBL" id="CAUYUJ010020848">
    <property type="protein sequence ID" value="CAK0900885.1"/>
    <property type="molecule type" value="Genomic_DNA"/>
</dbReference>
<gene>
    <name evidence="2" type="ORF">PCOR1329_LOCUS78035</name>
</gene>
<dbReference type="Proteomes" id="UP001189429">
    <property type="component" value="Unassembled WGS sequence"/>
</dbReference>
<reference evidence="2" key="1">
    <citation type="submission" date="2023-10" db="EMBL/GenBank/DDBJ databases">
        <authorList>
            <person name="Chen Y."/>
            <person name="Shah S."/>
            <person name="Dougan E. K."/>
            <person name="Thang M."/>
            <person name="Chan C."/>
        </authorList>
    </citation>
    <scope>NUCLEOTIDE SEQUENCE [LARGE SCALE GENOMIC DNA]</scope>
</reference>
<feature type="non-terminal residue" evidence="2">
    <location>
        <position position="145"/>
    </location>
</feature>
<sequence>CNVTVWHMQHHWINRSIVAEFPAGCGQKVFKAGDGHRFELRVVDGFSLQSDVDRFCSLHTTMMHVRKSFTDWLPTYMIAHNIQHENYNRIRELEEASIQWIKDGMQQKLNERIQYALNDEQERINAPRQLKATTSAPKEPPKKKE</sequence>
<accession>A0ABN9XMH5</accession>
<evidence type="ECO:0000313" key="3">
    <source>
        <dbReference type="Proteomes" id="UP001189429"/>
    </source>
</evidence>
<feature type="region of interest" description="Disordered" evidence="1">
    <location>
        <begin position="121"/>
        <end position="145"/>
    </location>
</feature>
<name>A0ABN9XMH5_9DINO</name>
<evidence type="ECO:0000313" key="2">
    <source>
        <dbReference type="EMBL" id="CAK0900885.1"/>
    </source>
</evidence>
<feature type="non-terminal residue" evidence="2">
    <location>
        <position position="1"/>
    </location>
</feature>
<evidence type="ECO:0000256" key="1">
    <source>
        <dbReference type="SAM" id="MobiDB-lite"/>
    </source>
</evidence>
<keyword evidence="3" id="KW-1185">Reference proteome</keyword>
<proteinExistence type="predicted"/>
<organism evidence="2 3">
    <name type="scientific">Prorocentrum cordatum</name>
    <dbReference type="NCBI Taxonomy" id="2364126"/>
    <lineage>
        <taxon>Eukaryota</taxon>
        <taxon>Sar</taxon>
        <taxon>Alveolata</taxon>
        <taxon>Dinophyceae</taxon>
        <taxon>Prorocentrales</taxon>
        <taxon>Prorocentraceae</taxon>
        <taxon>Prorocentrum</taxon>
    </lineage>
</organism>
<protein>
    <submittedName>
        <fullName evidence="2">Uncharacterized protein</fullName>
    </submittedName>
</protein>
<comment type="caution">
    <text evidence="2">The sequence shown here is derived from an EMBL/GenBank/DDBJ whole genome shotgun (WGS) entry which is preliminary data.</text>
</comment>